<comment type="caution">
    <text evidence="1">The sequence shown here is derived from an EMBL/GenBank/DDBJ whole genome shotgun (WGS) entry which is preliminary data.</text>
</comment>
<dbReference type="GO" id="GO:0032259">
    <property type="term" value="P:methylation"/>
    <property type="evidence" value="ECO:0007669"/>
    <property type="project" value="UniProtKB-KW"/>
</dbReference>
<dbReference type="InterPro" id="IPR029063">
    <property type="entry name" value="SAM-dependent_MTases_sf"/>
</dbReference>
<dbReference type="Gene3D" id="3.40.50.150">
    <property type="entry name" value="Vaccinia Virus protein VP39"/>
    <property type="match status" value="1"/>
</dbReference>
<sequence>MTDRVRRPPTFADACEAVLSAPTAAHSEHTTLAPIRLRSIPDGWVERRERLVTGRLPADVDRVLELGSGVGALLRPLGERYEAVGVDERLAHLRFSQARGATAVRGAPTRPPVRSVFDAVYAVEEAVGRASAVDLCVAAARSLRPGGIAVVAAPTDPAAVAEPGIQTYRGSRYRLERAVDVAGEELVVDYRVTDQQTGETAVVTDRRTVETTTADGLTGALRTAGFEAVLVSGESDLPGVVVGRGVRPVETGVPTAELDG</sequence>
<dbReference type="Proteomes" id="UP001597092">
    <property type="component" value="Unassembled WGS sequence"/>
</dbReference>
<evidence type="ECO:0000313" key="2">
    <source>
        <dbReference type="Proteomes" id="UP001597092"/>
    </source>
</evidence>
<organism evidence="1 2">
    <name type="scientific">Halobellus litoreus</name>
    <dbReference type="NCBI Taxonomy" id="755310"/>
    <lineage>
        <taxon>Archaea</taxon>
        <taxon>Methanobacteriati</taxon>
        <taxon>Methanobacteriota</taxon>
        <taxon>Stenosarchaea group</taxon>
        <taxon>Halobacteria</taxon>
        <taxon>Halobacteriales</taxon>
        <taxon>Haloferacaceae</taxon>
        <taxon>Halobellus</taxon>
    </lineage>
</organism>
<dbReference type="EC" id="2.1.1.-" evidence="1"/>
<dbReference type="SUPFAM" id="SSF53335">
    <property type="entry name" value="S-adenosyl-L-methionine-dependent methyltransferases"/>
    <property type="match status" value="1"/>
</dbReference>
<dbReference type="AlphaFoldDB" id="A0ABD6DYP2"/>
<keyword evidence="2" id="KW-1185">Reference proteome</keyword>
<dbReference type="RefSeq" id="WP_256305698.1">
    <property type="nucleotide sequence ID" value="NZ_JANHAW010000001.1"/>
</dbReference>
<reference evidence="1 2" key="1">
    <citation type="journal article" date="2019" name="Int. J. Syst. Evol. Microbiol.">
        <title>The Global Catalogue of Microorganisms (GCM) 10K type strain sequencing project: providing services to taxonomists for standard genome sequencing and annotation.</title>
        <authorList>
            <consortium name="The Broad Institute Genomics Platform"/>
            <consortium name="The Broad Institute Genome Sequencing Center for Infectious Disease"/>
            <person name="Wu L."/>
            <person name="Ma J."/>
        </authorList>
    </citation>
    <scope>NUCLEOTIDE SEQUENCE [LARGE SCALE GENOMIC DNA]</scope>
    <source>
        <strain evidence="1 2">CGMCC 1.10387</strain>
    </source>
</reference>
<dbReference type="EMBL" id="JBHUDP010000011">
    <property type="protein sequence ID" value="MFD1687381.1"/>
    <property type="molecule type" value="Genomic_DNA"/>
</dbReference>
<protein>
    <submittedName>
        <fullName evidence="1">SAM-dependent methyltransferase</fullName>
        <ecNumber evidence="1">2.1.1.-</ecNumber>
    </submittedName>
</protein>
<name>A0ABD6DYP2_9EURY</name>
<keyword evidence="1" id="KW-0489">Methyltransferase</keyword>
<proteinExistence type="predicted"/>
<gene>
    <name evidence="1" type="ORF">ACFSAS_17440</name>
</gene>
<accession>A0ABD6DYP2</accession>
<evidence type="ECO:0000313" key="1">
    <source>
        <dbReference type="EMBL" id="MFD1687381.1"/>
    </source>
</evidence>
<dbReference type="Gene3D" id="2.20.130.10">
    <property type="entry name" value="CAC2371-like domains"/>
    <property type="match status" value="1"/>
</dbReference>
<keyword evidence="1" id="KW-0808">Transferase</keyword>
<dbReference type="GO" id="GO:0008168">
    <property type="term" value="F:methyltransferase activity"/>
    <property type="evidence" value="ECO:0007669"/>
    <property type="project" value="UniProtKB-KW"/>
</dbReference>